<feature type="domain" description="Release factor glutamine methyltransferase N-terminal" evidence="7">
    <location>
        <begin position="14"/>
        <end position="85"/>
    </location>
</feature>
<accession>A0A7X8YCJ8</accession>
<gene>
    <name evidence="4 8" type="primary">prmC</name>
    <name evidence="8" type="ORF">HGQ17_00530</name>
</gene>
<dbReference type="GO" id="GO:0003676">
    <property type="term" value="F:nucleic acid binding"/>
    <property type="evidence" value="ECO:0007669"/>
    <property type="project" value="InterPro"/>
</dbReference>
<dbReference type="GO" id="GO:0032259">
    <property type="term" value="P:methylation"/>
    <property type="evidence" value="ECO:0007669"/>
    <property type="project" value="UniProtKB-KW"/>
</dbReference>
<comment type="caution">
    <text evidence="4">Lacks conserved residue(s) required for the propagation of feature annotation.</text>
</comment>
<evidence type="ECO:0000256" key="3">
    <source>
        <dbReference type="ARBA" id="ARBA00022691"/>
    </source>
</evidence>
<dbReference type="PANTHER" id="PTHR18895">
    <property type="entry name" value="HEMK METHYLTRANSFERASE"/>
    <property type="match status" value="1"/>
</dbReference>
<dbReference type="Gene3D" id="3.40.50.150">
    <property type="entry name" value="Vaccinia Virus protein VP39"/>
    <property type="match status" value="1"/>
</dbReference>
<dbReference type="InterPro" id="IPR040758">
    <property type="entry name" value="PrmC_N"/>
</dbReference>
<dbReference type="HAMAP" id="MF_02126">
    <property type="entry name" value="RF_methyltr_PrmC"/>
    <property type="match status" value="1"/>
</dbReference>
<dbReference type="InterPro" id="IPR029063">
    <property type="entry name" value="SAM-dependent_MTases_sf"/>
</dbReference>
<comment type="function">
    <text evidence="4">Methylates the class 1 translation termination release factors RF1/PrfA and RF2/PrfB on the glutamine residue of the universally conserved GGQ motif.</text>
</comment>
<organism evidence="8 9">
    <name type="scientific">Nesterenkonia sedimenti</name>
    <dbReference type="NCBI Taxonomy" id="1463632"/>
    <lineage>
        <taxon>Bacteria</taxon>
        <taxon>Bacillati</taxon>
        <taxon>Actinomycetota</taxon>
        <taxon>Actinomycetes</taxon>
        <taxon>Micrococcales</taxon>
        <taxon>Micrococcaceae</taxon>
        <taxon>Nesterenkonia</taxon>
    </lineage>
</organism>
<dbReference type="RefSeq" id="WP_168886021.1">
    <property type="nucleotide sequence ID" value="NZ_JABAHY010000001.1"/>
</dbReference>
<dbReference type="Pfam" id="PF17827">
    <property type="entry name" value="PrmC_N"/>
    <property type="match status" value="1"/>
</dbReference>
<dbReference type="GO" id="GO:0102559">
    <property type="term" value="F:peptide chain release factor N(5)-glutamine methyltransferase activity"/>
    <property type="evidence" value="ECO:0007669"/>
    <property type="project" value="UniProtKB-EC"/>
</dbReference>
<dbReference type="InterPro" id="IPR025714">
    <property type="entry name" value="Methyltranfer_dom"/>
</dbReference>
<dbReference type="Gene3D" id="1.10.8.10">
    <property type="entry name" value="DNA helicase RuvA subunit, C-terminal domain"/>
    <property type="match status" value="1"/>
</dbReference>
<dbReference type="EC" id="2.1.1.297" evidence="4"/>
<dbReference type="NCBIfam" id="TIGR03534">
    <property type="entry name" value="RF_mod_PrmC"/>
    <property type="match status" value="1"/>
</dbReference>
<dbReference type="PANTHER" id="PTHR18895:SF74">
    <property type="entry name" value="MTRF1L RELEASE FACTOR GLUTAMINE METHYLTRANSFERASE"/>
    <property type="match status" value="1"/>
</dbReference>
<evidence type="ECO:0000256" key="5">
    <source>
        <dbReference type="SAM" id="MobiDB-lite"/>
    </source>
</evidence>
<keyword evidence="3 4" id="KW-0949">S-adenosyl-L-methionine</keyword>
<evidence type="ECO:0000259" key="7">
    <source>
        <dbReference type="Pfam" id="PF17827"/>
    </source>
</evidence>
<feature type="binding site" evidence="4">
    <location>
        <position position="164"/>
    </location>
    <ligand>
        <name>S-adenosyl-L-methionine</name>
        <dbReference type="ChEBI" id="CHEBI:59789"/>
    </ligand>
</feature>
<evidence type="ECO:0000256" key="2">
    <source>
        <dbReference type="ARBA" id="ARBA00022679"/>
    </source>
</evidence>
<dbReference type="InterPro" id="IPR004556">
    <property type="entry name" value="HemK-like"/>
</dbReference>
<dbReference type="Proteomes" id="UP000523139">
    <property type="component" value="Unassembled WGS sequence"/>
</dbReference>
<dbReference type="CDD" id="cd02440">
    <property type="entry name" value="AdoMet_MTases"/>
    <property type="match status" value="1"/>
</dbReference>
<dbReference type="SUPFAM" id="SSF53335">
    <property type="entry name" value="S-adenosyl-L-methionine-dependent methyltransferases"/>
    <property type="match status" value="1"/>
</dbReference>
<feature type="binding site" evidence="4">
    <location>
        <begin position="211"/>
        <end position="214"/>
    </location>
    <ligand>
        <name>substrate</name>
    </ligand>
</feature>
<feature type="binding site" evidence="4">
    <location>
        <position position="211"/>
    </location>
    <ligand>
        <name>S-adenosyl-L-methionine</name>
        <dbReference type="ChEBI" id="CHEBI:59789"/>
    </ligand>
</feature>
<comment type="similarity">
    <text evidence="4">Belongs to the protein N5-glutamine methyltransferase family. PrmC subfamily.</text>
</comment>
<keyword evidence="9" id="KW-1185">Reference proteome</keyword>
<comment type="caution">
    <text evidence="8">The sequence shown here is derived from an EMBL/GenBank/DDBJ whole genome shotgun (WGS) entry which is preliminary data.</text>
</comment>
<evidence type="ECO:0000313" key="8">
    <source>
        <dbReference type="EMBL" id="NLS08515.1"/>
    </source>
</evidence>
<dbReference type="NCBIfam" id="TIGR00536">
    <property type="entry name" value="hemK_fam"/>
    <property type="match status" value="1"/>
</dbReference>
<dbReference type="PROSITE" id="PS00092">
    <property type="entry name" value="N6_MTASE"/>
    <property type="match status" value="1"/>
</dbReference>
<name>A0A7X8YCJ8_9MICC</name>
<sequence>MAEQPGASVELSGLLEAATAQLTEASIPSPRVDAELLAGHLLNASRGEVQTKVLTGAQLSEEQAERFNTLVAERAQRIPLQHLTGTAPFRTLELRVGPGAFIPRPETETVVEAALERLRQMRSAQMETAGVEPRLNAVDLGTGSGAIAAALAAEFPQAEIHAVELSEEAAAWAELNFQNLPSGSAPVRLHQCDLREFPKQVSEEFDVVVSNPPYIPEDMVPTEREVRDHDPELALYGGGRDGLEMPRAVIEAAKALLRPGGWFILEHAEVQAEALREICETDPSLTDVETHQDLSGRPRSTSAVVKEYSA</sequence>
<feature type="domain" description="Methyltransferase" evidence="6">
    <location>
        <begin position="135"/>
        <end position="289"/>
    </location>
</feature>
<reference evidence="8 9" key="1">
    <citation type="submission" date="2020-04" db="EMBL/GenBank/DDBJ databases">
        <title>Nesterenkonia sp. nov., isolated from marine sediment.</title>
        <authorList>
            <person name="Zhang G."/>
        </authorList>
    </citation>
    <scope>NUCLEOTIDE SEQUENCE [LARGE SCALE GENOMIC DNA]</scope>
    <source>
        <strain evidence="8 9">MY13</strain>
    </source>
</reference>
<proteinExistence type="inferred from homology"/>
<evidence type="ECO:0000313" key="9">
    <source>
        <dbReference type="Proteomes" id="UP000523139"/>
    </source>
</evidence>
<evidence type="ECO:0000256" key="1">
    <source>
        <dbReference type="ARBA" id="ARBA00022603"/>
    </source>
</evidence>
<dbReference type="AlphaFoldDB" id="A0A7X8YCJ8"/>
<feature type="region of interest" description="Disordered" evidence="5">
    <location>
        <begin position="286"/>
        <end position="310"/>
    </location>
</feature>
<protein>
    <recommendedName>
        <fullName evidence="4">Release factor glutamine methyltransferase</fullName>
        <shortName evidence="4">RF MTase</shortName>
        <ecNumber evidence="4">2.1.1.297</ecNumber>
    </recommendedName>
    <alternativeName>
        <fullName evidence="4">N5-glutamine methyltransferase PrmC</fullName>
    </alternativeName>
    <alternativeName>
        <fullName evidence="4">Protein-(glutamine-N5) MTase PrmC</fullName>
    </alternativeName>
    <alternativeName>
        <fullName evidence="4">Protein-glutamine N-methyltransferase PrmC</fullName>
    </alternativeName>
</protein>
<evidence type="ECO:0000256" key="4">
    <source>
        <dbReference type="HAMAP-Rule" id="MF_02126"/>
    </source>
</evidence>
<dbReference type="InterPro" id="IPR002052">
    <property type="entry name" value="DNA_methylase_N6_adenine_CS"/>
</dbReference>
<feature type="binding site" evidence="4">
    <location>
        <begin position="141"/>
        <end position="145"/>
    </location>
    <ligand>
        <name>S-adenosyl-L-methionine</name>
        <dbReference type="ChEBI" id="CHEBI:59789"/>
    </ligand>
</feature>
<comment type="catalytic activity">
    <reaction evidence="4">
        <text>L-glutaminyl-[peptide chain release factor] + S-adenosyl-L-methionine = N(5)-methyl-L-glutaminyl-[peptide chain release factor] + S-adenosyl-L-homocysteine + H(+)</text>
        <dbReference type="Rhea" id="RHEA:42896"/>
        <dbReference type="Rhea" id="RHEA-COMP:10271"/>
        <dbReference type="Rhea" id="RHEA-COMP:10272"/>
        <dbReference type="ChEBI" id="CHEBI:15378"/>
        <dbReference type="ChEBI" id="CHEBI:30011"/>
        <dbReference type="ChEBI" id="CHEBI:57856"/>
        <dbReference type="ChEBI" id="CHEBI:59789"/>
        <dbReference type="ChEBI" id="CHEBI:61891"/>
        <dbReference type="EC" id="2.1.1.297"/>
    </reaction>
</comment>
<keyword evidence="2 4" id="KW-0808">Transferase</keyword>
<dbReference type="Pfam" id="PF13847">
    <property type="entry name" value="Methyltransf_31"/>
    <property type="match status" value="1"/>
</dbReference>
<keyword evidence="1 4" id="KW-0489">Methyltransferase</keyword>
<dbReference type="InterPro" id="IPR050320">
    <property type="entry name" value="N5-glutamine_MTase"/>
</dbReference>
<dbReference type="EMBL" id="JABAHY010000001">
    <property type="protein sequence ID" value="NLS08515.1"/>
    <property type="molecule type" value="Genomic_DNA"/>
</dbReference>
<dbReference type="InterPro" id="IPR019874">
    <property type="entry name" value="RF_methyltr_PrmC"/>
</dbReference>
<evidence type="ECO:0000259" key="6">
    <source>
        <dbReference type="Pfam" id="PF13847"/>
    </source>
</evidence>